<organism evidence="13 14">
    <name type="scientific">Shewanella fodinae</name>
    <dbReference type="NCBI Taxonomy" id="552357"/>
    <lineage>
        <taxon>Bacteria</taxon>
        <taxon>Pseudomonadati</taxon>
        <taxon>Pseudomonadota</taxon>
        <taxon>Gammaproteobacteria</taxon>
        <taxon>Alteromonadales</taxon>
        <taxon>Shewanellaceae</taxon>
        <taxon>Shewanella</taxon>
    </lineage>
</organism>
<dbReference type="OrthoDB" id="5295945at2"/>
<dbReference type="RefSeq" id="WP_133039555.1">
    <property type="nucleotide sequence ID" value="NZ_SLWF01000020.1"/>
</dbReference>
<keyword evidence="7 11" id="KW-0547">Nucleotide-binding</keyword>
<evidence type="ECO:0000256" key="8">
    <source>
        <dbReference type="ARBA" id="ARBA00022840"/>
    </source>
</evidence>
<keyword evidence="9 11" id="KW-0520">NAD</keyword>
<keyword evidence="5 11" id="KW-0808">Transferase</keyword>
<evidence type="ECO:0000256" key="4">
    <source>
        <dbReference type="ARBA" id="ARBA00022642"/>
    </source>
</evidence>
<evidence type="ECO:0000256" key="11">
    <source>
        <dbReference type="HAMAP-Rule" id="MF_00244"/>
    </source>
</evidence>
<evidence type="ECO:0000256" key="6">
    <source>
        <dbReference type="ARBA" id="ARBA00022695"/>
    </source>
</evidence>
<dbReference type="CDD" id="cd02165">
    <property type="entry name" value="NMNAT"/>
    <property type="match status" value="1"/>
</dbReference>
<accession>A0A4R2F655</accession>
<dbReference type="GO" id="GO:0004515">
    <property type="term" value="F:nicotinate-nucleotide adenylyltransferase activity"/>
    <property type="evidence" value="ECO:0007669"/>
    <property type="project" value="UniProtKB-UniRule"/>
</dbReference>
<dbReference type="NCBIfam" id="TIGR00482">
    <property type="entry name" value="nicotinate (nicotinamide) nucleotide adenylyltransferase"/>
    <property type="match status" value="1"/>
</dbReference>
<comment type="similarity">
    <text evidence="3 11">Belongs to the NadD family.</text>
</comment>
<dbReference type="EC" id="2.7.7.18" evidence="11"/>
<evidence type="ECO:0000256" key="7">
    <source>
        <dbReference type="ARBA" id="ARBA00022741"/>
    </source>
</evidence>
<dbReference type="InterPro" id="IPR005248">
    <property type="entry name" value="NadD/NMNAT"/>
</dbReference>
<dbReference type="Gene3D" id="3.40.50.620">
    <property type="entry name" value="HUPs"/>
    <property type="match status" value="1"/>
</dbReference>
<evidence type="ECO:0000313" key="14">
    <source>
        <dbReference type="Proteomes" id="UP000294832"/>
    </source>
</evidence>
<keyword evidence="6 11" id="KW-0548">Nucleotidyltransferase</keyword>
<dbReference type="NCBIfam" id="NF000840">
    <property type="entry name" value="PRK00071.1-3"/>
    <property type="match status" value="1"/>
</dbReference>
<evidence type="ECO:0000256" key="3">
    <source>
        <dbReference type="ARBA" id="ARBA00009014"/>
    </source>
</evidence>
<dbReference type="EMBL" id="SLWF01000020">
    <property type="protein sequence ID" value="TCN82066.1"/>
    <property type="molecule type" value="Genomic_DNA"/>
</dbReference>
<evidence type="ECO:0000256" key="5">
    <source>
        <dbReference type="ARBA" id="ARBA00022679"/>
    </source>
</evidence>
<sequence>MRIGILGGTFDPVHYGHLRPAAEVLQQLQLDQLWLMPNNIPPHKQQASASAAQRLKMLQLAMRPFPQFSINAVELERATLSYSVTTLQHLRQKHPNDMFYFIMGTDSLVSLTSWQRWHELFNLCHLVVCYRDGWQLQTDNPLYSEWLQRHISPAQHLAQLHLGLGHDSGDIIMVDVAPQPYSSTALRKAVATEDWQLCREAVPTEVLDYILAQQLYRN</sequence>
<comment type="caution">
    <text evidence="13">The sequence shown here is derived from an EMBL/GenBank/DDBJ whole genome shotgun (WGS) entry which is preliminary data.</text>
</comment>
<evidence type="ECO:0000256" key="2">
    <source>
        <dbReference type="ARBA" id="ARBA00005019"/>
    </source>
</evidence>
<dbReference type="AlphaFoldDB" id="A0A4R2F655"/>
<dbReference type="PANTHER" id="PTHR39321:SF3">
    <property type="entry name" value="PHOSPHOPANTETHEINE ADENYLYLTRANSFERASE"/>
    <property type="match status" value="1"/>
</dbReference>
<name>A0A4R2F655_9GAMM</name>
<keyword evidence="8 11" id="KW-0067">ATP-binding</keyword>
<dbReference type="NCBIfam" id="NF000839">
    <property type="entry name" value="PRK00071.1-1"/>
    <property type="match status" value="1"/>
</dbReference>
<dbReference type="Pfam" id="PF01467">
    <property type="entry name" value="CTP_transf_like"/>
    <property type="match status" value="1"/>
</dbReference>
<feature type="domain" description="Cytidyltransferase-like" evidence="12">
    <location>
        <begin position="5"/>
        <end position="188"/>
    </location>
</feature>
<dbReference type="SUPFAM" id="SSF52374">
    <property type="entry name" value="Nucleotidylyl transferase"/>
    <property type="match status" value="1"/>
</dbReference>
<evidence type="ECO:0000256" key="9">
    <source>
        <dbReference type="ARBA" id="ARBA00023027"/>
    </source>
</evidence>
<protein>
    <recommendedName>
        <fullName evidence="11">Probable nicotinate-nucleotide adenylyltransferase</fullName>
        <ecNumber evidence="11">2.7.7.18</ecNumber>
    </recommendedName>
    <alternativeName>
        <fullName evidence="11">Deamido-NAD(+) diphosphorylase</fullName>
    </alternativeName>
    <alternativeName>
        <fullName evidence="11">Deamido-NAD(+) pyrophosphorylase</fullName>
    </alternativeName>
    <alternativeName>
        <fullName evidence="11">Nicotinate mononucleotide adenylyltransferase</fullName>
        <shortName evidence="11">NaMN adenylyltransferase</shortName>
    </alternativeName>
</protein>
<dbReference type="UniPathway" id="UPA00253">
    <property type="reaction ID" value="UER00332"/>
</dbReference>
<evidence type="ECO:0000313" key="13">
    <source>
        <dbReference type="EMBL" id="TCN82066.1"/>
    </source>
</evidence>
<dbReference type="Proteomes" id="UP000294832">
    <property type="component" value="Unassembled WGS sequence"/>
</dbReference>
<comment type="pathway">
    <text evidence="2 11">Cofactor biosynthesis; NAD(+) biosynthesis; deamido-NAD(+) from nicotinate D-ribonucleotide: step 1/1.</text>
</comment>
<dbReference type="NCBIfam" id="TIGR00125">
    <property type="entry name" value="cyt_tran_rel"/>
    <property type="match status" value="1"/>
</dbReference>
<dbReference type="GO" id="GO:0005524">
    <property type="term" value="F:ATP binding"/>
    <property type="evidence" value="ECO:0007669"/>
    <property type="project" value="UniProtKB-KW"/>
</dbReference>
<dbReference type="GO" id="GO:0009435">
    <property type="term" value="P:NAD+ biosynthetic process"/>
    <property type="evidence" value="ECO:0007669"/>
    <property type="project" value="UniProtKB-UniRule"/>
</dbReference>
<comment type="function">
    <text evidence="1 11">Catalyzes the reversible adenylation of nicotinate mononucleotide (NaMN) to nicotinic acid adenine dinucleotide (NaAD).</text>
</comment>
<keyword evidence="4 11" id="KW-0662">Pyridine nucleotide biosynthesis</keyword>
<gene>
    <name evidence="11" type="primary">nadD</name>
    <name evidence="13" type="ORF">EDC91_12039</name>
</gene>
<proteinExistence type="inferred from homology"/>
<dbReference type="InterPro" id="IPR004821">
    <property type="entry name" value="Cyt_trans-like"/>
</dbReference>
<evidence type="ECO:0000256" key="10">
    <source>
        <dbReference type="ARBA" id="ARBA00048721"/>
    </source>
</evidence>
<dbReference type="PANTHER" id="PTHR39321">
    <property type="entry name" value="NICOTINATE-NUCLEOTIDE ADENYLYLTRANSFERASE-RELATED"/>
    <property type="match status" value="1"/>
</dbReference>
<reference evidence="13 14" key="1">
    <citation type="submission" date="2019-03" db="EMBL/GenBank/DDBJ databases">
        <title>Freshwater and sediment microbial communities from various areas in North America, analyzing microbe dynamics in response to fracking.</title>
        <authorList>
            <person name="Lamendella R."/>
        </authorList>
    </citation>
    <scope>NUCLEOTIDE SEQUENCE [LARGE SCALE GENOMIC DNA]</scope>
    <source>
        <strain evidence="13 14">74A</strain>
    </source>
</reference>
<dbReference type="InterPro" id="IPR014729">
    <property type="entry name" value="Rossmann-like_a/b/a_fold"/>
</dbReference>
<dbReference type="HAMAP" id="MF_00244">
    <property type="entry name" value="NaMN_adenylyltr"/>
    <property type="match status" value="1"/>
</dbReference>
<comment type="catalytic activity">
    <reaction evidence="10 11">
        <text>nicotinate beta-D-ribonucleotide + ATP + H(+) = deamido-NAD(+) + diphosphate</text>
        <dbReference type="Rhea" id="RHEA:22860"/>
        <dbReference type="ChEBI" id="CHEBI:15378"/>
        <dbReference type="ChEBI" id="CHEBI:30616"/>
        <dbReference type="ChEBI" id="CHEBI:33019"/>
        <dbReference type="ChEBI" id="CHEBI:57502"/>
        <dbReference type="ChEBI" id="CHEBI:58437"/>
        <dbReference type="EC" id="2.7.7.18"/>
    </reaction>
</comment>
<evidence type="ECO:0000259" key="12">
    <source>
        <dbReference type="Pfam" id="PF01467"/>
    </source>
</evidence>
<evidence type="ECO:0000256" key="1">
    <source>
        <dbReference type="ARBA" id="ARBA00002324"/>
    </source>
</evidence>
<keyword evidence="14" id="KW-1185">Reference proteome</keyword>